<feature type="transmembrane region" description="Helical" evidence="1">
    <location>
        <begin position="189"/>
        <end position="209"/>
    </location>
</feature>
<reference evidence="2 3" key="1">
    <citation type="journal article" date="2011" name="J. Virol.">
        <title>Genomic sequencing and characterization of cynomolgus macaque cytomegalovirus.</title>
        <authorList>
            <person name="Marsh A.K."/>
            <person name="Willer D.O."/>
            <person name="Ambagala A.P."/>
            <person name="Dzamba M."/>
            <person name="Chan J.K."/>
            <person name="Pilon R."/>
            <person name="Fournier J."/>
            <person name="Sandstrom P."/>
            <person name="Brudno M."/>
            <person name="Macdonald K.S."/>
        </authorList>
    </citation>
    <scope>NUCLEOTIDE SEQUENCE [LARGE SCALE GENOMIC DNA]</scope>
    <source>
        <strain evidence="2 3">Ottawa</strain>
    </source>
</reference>
<keyword evidence="1" id="KW-0472">Membrane</keyword>
<keyword evidence="1" id="KW-0812">Transmembrane</keyword>
<name>G8H119_9BETA</name>
<evidence type="ECO:0000256" key="1">
    <source>
        <dbReference type="SAM" id="Phobius"/>
    </source>
</evidence>
<sequence>MYTLNLVMIIVCVMVTKTLLIDVSTYLRCKSDFGSSTTCTQQNKSAYTGQNVTLGINMTKDRSASWHRKTIQGTMLLCQYSDSTNCNSYNDICYRCLSNYSLLLLDVTSHYNGLYYLSYLNDNNQYADLCYNLTINIQLNISQTLINRTTIECIPKSNINMNTVKNKNVNNERITNIESYTNHSPNIQYTWMLLPFIITISIVLIWNFMPKKYGRLKSHREYTRIQY</sequence>
<proteinExistence type="predicted"/>
<evidence type="ECO:0000313" key="2">
    <source>
        <dbReference type="EMBL" id="AEQ32093.1"/>
    </source>
</evidence>
<protein>
    <submittedName>
        <fullName evidence="2">Membrane glycoprotein UL9</fullName>
    </submittedName>
</protein>
<keyword evidence="1" id="KW-1133">Transmembrane helix</keyword>
<keyword evidence="3" id="KW-1185">Reference proteome</keyword>
<dbReference type="Proteomes" id="UP000174965">
    <property type="component" value="Segment"/>
</dbReference>
<accession>G8H119</accession>
<gene>
    <name evidence="2" type="ORF">cyUL9a</name>
</gene>
<organism evidence="2 3">
    <name type="scientific">macacine betaherpesvirus 8</name>
    <dbReference type="NCBI Taxonomy" id="2560567"/>
    <lineage>
        <taxon>Viruses</taxon>
        <taxon>Duplodnaviria</taxon>
        <taxon>Heunggongvirae</taxon>
        <taxon>Peploviricota</taxon>
        <taxon>Herviviricetes</taxon>
        <taxon>Herpesvirales</taxon>
        <taxon>Orthoherpesviridae</taxon>
        <taxon>Betaherpesvirinae</taxon>
        <taxon>Cytomegalovirus</taxon>
        <taxon>Cytomegalovirus macacinebeta8</taxon>
    </lineage>
</organism>
<evidence type="ECO:0000313" key="3">
    <source>
        <dbReference type="Proteomes" id="UP000174965"/>
    </source>
</evidence>
<dbReference type="EMBL" id="JN227533">
    <property type="protein sequence ID" value="AEQ32093.1"/>
    <property type="molecule type" value="Genomic_DNA"/>
</dbReference>